<dbReference type="InterPro" id="IPR036875">
    <property type="entry name" value="Znf_CCHC_sf"/>
</dbReference>
<feature type="transmembrane region" description="Helical" evidence="9">
    <location>
        <begin position="9"/>
        <end position="30"/>
    </location>
</feature>
<dbReference type="SMART" id="SM00343">
    <property type="entry name" value="ZnF_C2HC"/>
    <property type="match status" value="3"/>
</dbReference>
<keyword evidence="5" id="KW-0862">Zinc</keyword>
<keyword evidence="9" id="KW-0812">Transmembrane</keyword>
<keyword evidence="9" id="KW-1133">Transmembrane helix</keyword>
<keyword evidence="9" id="KW-0472">Membrane</keyword>
<dbReference type="InterPro" id="IPR001878">
    <property type="entry name" value="Znf_CCHC"/>
</dbReference>
<dbReference type="GO" id="GO:0071038">
    <property type="term" value="P:TRAMP-dependent tRNA surveillance pathway"/>
    <property type="evidence" value="ECO:0007669"/>
    <property type="project" value="TreeGrafter"/>
</dbReference>
<evidence type="ECO:0000256" key="9">
    <source>
        <dbReference type="SAM" id="Phobius"/>
    </source>
</evidence>
<gene>
    <name evidence="11" type="ORF">CINCED_3A014335</name>
</gene>
<sequence>MQNLCSKWLIYSLISLVVISYILGISYSFYHCIFKQWNMDKHISNVNSECSSELSETQSEHEARVYSIIHHNDFSGTAGVPSIDPKYGVELNSNGEVIVFLKDSSNTPSNQANCTPNIFSNVCNNSGVTIPIINLDDNDMLSSKNTTTVIDNEFAETSLKKKKKKKKKKINLNDKSIEEYIEIVKTTNALQEYKEISGLNQIKPKCSNADNMALNVSLNVNERGIPMKSREILKQYSIGKPTECSLWYRCPKTWTPEMVKFYTKIRKSKRNFDCQEVVRKIKEKHGSNPVDWTLSPMDLYRSPSNRSNNIKCYICKKLGHTGNYCKERFKPEICIMCGLEGHNYHKCYNKCCLSCGKWQKNFTSNCSACLSNSRVVCSMCERVGHGSNYCTESWRQFHSTISTIPEGDELLQSTSKSNCKVTLAQSTKRKSETISRPLTPEVKEISNESPITDKSVKMSHKRAKRLKSIQLLQSNVKNSKNNVTIPDNQAINIDVNIQDITVERTLTKKHFMKKKKNDRN</sequence>
<evidence type="ECO:0000313" key="12">
    <source>
        <dbReference type="Proteomes" id="UP000325440"/>
    </source>
</evidence>
<keyword evidence="4" id="KW-0863">Zinc-finger</keyword>
<dbReference type="PANTHER" id="PTHR46543:SF1">
    <property type="entry name" value="ZINC FINGER CCHC DOMAIN-CONTAINING PROTEIN 7"/>
    <property type="match status" value="1"/>
</dbReference>
<reference evidence="11 12" key="1">
    <citation type="submission" date="2019-08" db="EMBL/GenBank/DDBJ databases">
        <authorList>
            <person name="Alioto T."/>
            <person name="Alioto T."/>
            <person name="Gomez Garrido J."/>
        </authorList>
    </citation>
    <scope>NUCLEOTIDE SEQUENCE [LARGE SCALE GENOMIC DNA]</scope>
</reference>
<accession>A0A5E4MKG3</accession>
<name>A0A5E4MKG3_9HEMI</name>
<evidence type="ECO:0000256" key="5">
    <source>
        <dbReference type="ARBA" id="ARBA00022833"/>
    </source>
</evidence>
<dbReference type="GO" id="GO:0031499">
    <property type="term" value="C:TRAMP complex"/>
    <property type="evidence" value="ECO:0007669"/>
    <property type="project" value="TreeGrafter"/>
</dbReference>
<dbReference type="Proteomes" id="UP000325440">
    <property type="component" value="Unassembled WGS sequence"/>
</dbReference>
<keyword evidence="12" id="KW-1185">Reference proteome</keyword>
<keyword evidence="3" id="KW-0677">Repeat</keyword>
<proteinExistence type="predicted"/>
<dbReference type="GO" id="GO:0071031">
    <property type="term" value="P:nuclear mRNA surveillance of mRNA 3'-end processing"/>
    <property type="evidence" value="ECO:0007669"/>
    <property type="project" value="TreeGrafter"/>
</dbReference>
<dbReference type="GO" id="GO:0003723">
    <property type="term" value="F:RNA binding"/>
    <property type="evidence" value="ECO:0007669"/>
    <property type="project" value="TreeGrafter"/>
</dbReference>
<feature type="domain" description="CCHC-type" evidence="10">
    <location>
        <begin position="376"/>
        <end position="392"/>
    </location>
</feature>
<dbReference type="OrthoDB" id="7608935at2759"/>
<organism evidence="11 12">
    <name type="scientific">Cinara cedri</name>
    <dbReference type="NCBI Taxonomy" id="506608"/>
    <lineage>
        <taxon>Eukaryota</taxon>
        <taxon>Metazoa</taxon>
        <taxon>Ecdysozoa</taxon>
        <taxon>Arthropoda</taxon>
        <taxon>Hexapoda</taxon>
        <taxon>Insecta</taxon>
        <taxon>Pterygota</taxon>
        <taxon>Neoptera</taxon>
        <taxon>Paraneoptera</taxon>
        <taxon>Hemiptera</taxon>
        <taxon>Sternorrhyncha</taxon>
        <taxon>Aphidomorpha</taxon>
        <taxon>Aphidoidea</taxon>
        <taxon>Aphididae</taxon>
        <taxon>Lachninae</taxon>
        <taxon>Cinara</taxon>
    </lineage>
</organism>
<dbReference type="InterPro" id="IPR051644">
    <property type="entry name" value="TRAMP_AT-DNA-binding"/>
</dbReference>
<evidence type="ECO:0000256" key="2">
    <source>
        <dbReference type="ARBA" id="ARBA00022723"/>
    </source>
</evidence>
<dbReference type="GO" id="GO:0071039">
    <property type="term" value="P:nuclear polyadenylation-dependent CUT catabolic process"/>
    <property type="evidence" value="ECO:0007669"/>
    <property type="project" value="TreeGrafter"/>
</dbReference>
<dbReference type="AlphaFoldDB" id="A0A5E4MKG3"/>
<dbReference type="GO" id="GO:0071035">
    <property type="term" value="P:nuclear polyadenylation-dependent rRNA catabolic process"/>
    <property type="evidence" value="ECO:0007669"/>
    <property type="project" value="TreeGrafter"/>
</dbReference>
<evidence type="ECO:0000256" key="1">
    <source>
        <dbReference type="ARBA" id="ARBA00004123"/>
    </source>
</evidence>
<dbReference type="PANTHER" id="PTHR46543">
    <property type="entry name" value="ZINC FINGER CCHC DOMAIN-CONTAINING PROTEIN 7"/>
    <property type="match status" value="1"/>
</dbReference>
<evidence type="ECO:0000256" key="7">
    <source>
        <dbReference type="ARBA" id="ARBA00041190"/>
    </source>
</evidence>
<evidence type="ECO:0000256" key="4">
    <source>
        <dbReference type="ARBA" id="ARBA00022771"/>
    </source>
</evidence>
<dbReference type="GO" id="GO:0071037">
    <property type="term" value="P:nuclear polyadenylation-dependent snRNA catabolic process"/>
    <property type="evidence" value="ECO:0007669"/>
    <property type="project" value="TreeGrafter"/>
</dbReference>
<evidence type="ECO:0000256" key="6">
    <source>
        <dbReference type="ARBA" id="ARBA00023242"/>
    </source>
</evidence>
<evidence type="ECO:0000259" key="10">
    <source>
        <dbReference type="SMART" id="SM00343"/>
    </source>
</evidence>
<feature type="domain" description="CCHC-type" evidence="10">
    <location>
        <begin position="333"/>
        <end position="349"/>
    </location>
</feature>
<evidence type="ECO:0000313" key="11">
    <source>
        <dbReference type="EMBL" id="VVC31407.1"/>
    </source>
</evidence>
<keyword evidence="2" id="KW-0479">Metal-binding</keyword>
<protein>
    <recommendedName>
        <fullName evidence="7">Zinc finger CCHC domain-containing protein 7</fullName>
    </recommendedName>
    <alternativeName>
        <fullName evidence="8">TRAMP-like complex RNA-binding factor ZCCHC7</fullName>
    </alternativeName>
</protein>
<dbReference type="EMBL" id="CABPRJ010000949">
    <property type="protein sequence ID" value="VVC31407.1"/>
    <property type="molecule type" value="Genomic_DNA"/>
</dbReference>
<evidence type="ECO:0000256" key="3">
    <source>
        <dbReference type="ARBA" id="ARBA00022737"/>
    </source>
</evidence>
<dbReference type="GO" id="GO:0071036">
    <property type="term" value="P:nuclear polyadenylation-dependent snoRNA catabolic process"/>
    <property type="evidence" value="ECO:0007669"/>
    <property type="project" value="TreeGrafter"/>
</dbReference>
<comment type="subcellular location">
    <subcellularLocation>
        <location evidence="1">Nucleus</location>
    </subcellularLocation>
</comment>
<dbReference type="SUPFAM" id="SSF57756">
    <property type="entry name" value="Retrovirus zinc finger-like domains"/>
    <property type="match status" value="1"/>
</dbReference>
<feature type="domain" description="CCHC-type" evidence="10">
    <location>
        <begin position="311"/>
        <end position="327"/>
    </location>
</feature>
<dbReference type="Gene3D" id="4.10.60.10">
    <property type="entry name" value="Zinc finger, CCHC-type"/>
    <property type="match status" value="1"/>
</dbReference>
<evidence type="ECO:0000256" key="8">
    <source>
        <dbReference type="ARBA" id="ARBA00043023"/>
    </source>
</evidence>
<dbReference type="GO" id="GO:0008270">
    <property type="term" value="F:zinc ion binding"/>
    <property type="evidence" value="ECO:0007669"/>
    <property type="project" value="UniProtKB-KW"/>
</dbReference>
<keyword evidence="6" id="KW-0539">Nucleus</keyword>